<evidence type="ECO:0000256" key="3">
    <source>
        <dbReference type="ARBA" id="ARBA00022884"/>
    </source>
</evidence>
<dbReference type="GO" id="GO:0031564">
    <property type="term" value="P:transcription antitermination"/>
    <property type="evidence" value="ECO:0007669"/>
    <property type="project" value="UniProtKB-KW"/>
</dbReference>
<protein>
    <recommendedName>
        <fullName evidence="6">Transcription antitermination protein NusB</fullName>
    </recommendedName>
    <alternativeName>
        <fullName evidence="6">Antitermination factor NusB</fullName>
    </alternativeName>
</protein>
<keyword evidence="5 6" id="KW-0804">Transcription</keyword>
<evidence type="ECO:0000259" key="7">
    <source>
        <dbReference type="Pfam" id="PF01029"/>
    </source>
</evidence>
<evidence type="ECO:0000256" key="2">
    <source>
        <dbReference type="ARBA" id="ARBA00022814"/>
    </source>
</evidence>
<sequence length="138" mass="15662">MSSMTRREVRDCAFKLIFEKLLRDDPIEELYAIADEVDEITVNDQVRELVEGTLDKTEELDRIISEYSSKRGLSRIAKINIAVLRIALYEILYDEKTPMNAAINEAVQLSQTYAQQEDVSFVNGVLGAYARAHSSEEG</sequence>
<dbReference type="HAMAP" id="MF_00073">
    <property type="entry name" value="NusB"/>
    <property type="match status" value="1"/>
</dbReference>
<name>D4LE99_RUMC1</name>
<feature type="domain" description="NusB/RsmB/TIM44" evidence="7">
    <location>
        <begin position="8"/>
        <end position="131"/>
    </location>
</feature>
<evidence type="ECO:0000313" key="8">
    <source>
        <dbReference type="EMBL" id="CBL17944.1"/>
    </source>
</evidence>
<evidence type="ECO:0000256" key="6">
    <source>
        <dbReference type="HAMAP-Rule" id="MF_00073"/>
    </source>
</evidence>
<evidence type="ECO:0000256" key="1">
    <source>
        <dbReference type="ARBA" id="ARBA00005952"/>
    </source>
</evidence>
<dbReference type="GO" id="GO:0006353">
    <property type="term" value="P:DNA-templated transcription termination"/>
    <property type="evidence" value="ECO:0007669"/>
    <property type="project" value="UniProtKB-UniRule"/>
</dbReference>
<dbReference type="Gene3D" id="1.10.940.10">
    <property type="entry name" value="NusB-like"/>
    <property type="match status" value="1"/>
</dbReference>
<dbReference type="RefSeq" id="WP_015558850.1">
    <property type="nucleotide sequence ID" value="NC_021039.1"/>
</dbReference>
<dbReference type="AlphaFoldDB" id="D4LE99"/>
<evidence type="ECO:0000256" key="4">
    <source>
        <dbReference type="ARBA" id="ARBA00023015"/>
    </source>
</evidence>
<dbReference type="Pfam" id="PF01029">
    <property type="entry name" value="NusB"/>
    <property type="match status" value="1"/>
</dbReference>
<evidence type="ECO:0000256" key="5">
    <source>
        <dbReference type="ARBA" id="ARBA00023163"/>
    </source>
</evidence>
<keyword evidence="4 6" id="KW-0805">Transcription regulation</keyword>
<dbReference type="SUPFAM" id="SSF48013">
    <property type="entry name" value="NusB-like"/>
    <property type="match status" value="1"/>
</dbReference>
<dbReference type="InterPro" id="IPR011605">
    <property type="entry name" value="NusB_fam"/>
</dbReference>
<reference evidence="8" key="2">
    <citation type="submission" date="2010-03" db="EMBL/GenBank/DDBJ databases">
        <authorList>
            <person name="Pajon A."/>
        </authorList>
    </citation>
    <scope>NUCLEOTIDE SEQUENCE</scope>
    <source>
        <strain evidence="8">Type strain: 18P13</strain>
    </source>
</reference>
<organism evidence="8 9">
    <name type="scientific">Ruminococcus champanellensis (strain DSM 18848 / JCM 17042 / KCTC 15320 / 18P13)</name>
    <dbReference type="NCBI Taxonomy" id="213810"/>
    <lineage>
        <taxon>Bacteria</taxon>
        <taxon>Bacillati</taxon>
        <taxon>Bacillota</taxon>
        <taxon>Clostridia</taxon>
        <taxon>Eubacteriales</taxon>
        <taxon>Oscillospiraceae</taxon>
        <taxon>Ruminococcus</taxon>
    </lineage>
</organism>
<dbReference type="NCBIfam" id="TIGR01951">
    <property type="entry name" value="nusB"/>
    <property type="match status" value="1"/>
</dbReference>
<comment type="function">
    <text evidence="6">Involved in transcription antitermination. Required for transcription of ribosomal RNA (rRNA) genes. Binds specifically to the boxA antiterminator sequence of the ribosomal RNA (rrn) operons.</text>
</comment>
<dbReference type="InterPro" id="IPR006027">
    <property type="entry name" value="NusB_RsmB_TIM44"/>
</dbReference>
<reference evidence="8" key="1">
    <citation type="submission" date="2010-03" db="EMBL/GenBank/DDBJ databases">
        <title>The genome sequence of Ruminococcus sp. 18P13.</title>
        <authorList>
            <consortium name="metaHIT consortium -- http://www.metahit.eu/"/>
            <person name="Pajon A."/>
            <person name="Turner K."/>
            <person name="Parkhill J."/>
            <person name="Bernalier A."/>
        </authorList>
    </citation>
    <scope>NUCLEOTIDE SEQUENCE [LARGE SCALE GENOMIC DNA]</scope>
    <source>
        <strain evidence="8">Type strain: 18P13</strain>
    </source>
</reference>
<dbReference type="GeneID" id="83156573"/>
<dbReference type="STRING" id="213810.RUM_18990"/>
<dbReference type="PATRIC" id="fig|213810.4.peg.1798"/>
<dbReference type="GO" id="GO:0003723">
    <property type="term" value="F:RNA binding"/>
    <property type="evidence" value="ECO:0007669"/>
    <property type="project" value="UniProtKB-UniRule"/>
</dbReference>
<dbReference type="Proteomes" id="UP000007054">
    <property type="component" value="Chromosome"/>
</dbReference>
<dbReference type="EMBL" id="FP929052">
    <property type="protein sequence ID" value="CBL17944.1"/>
    <property type="molecule type" value="Genomic_DNA"/>
</dbReference>
<dbReference type="GO" id="GO:0005829">
    <property type="term" value="C:cytosol"/>
    <property type="evidence" value="ECO:0007669"/>
    <property type="project" value="TreeGrafter"/>
</dbReference>
<gene>
    <name evidence="6" type="primary">nusB</name>
    <name evidence="8" type="ordered locus">RUM_18990</name>
</gene>
<dbReference type="PANTHER" id="PTHR11078:SF3">
    <property type="entry name" value="ANTITERMINATION NUSB DOMAIN-CONTAINING PROTEIN"/>
    <property type="match status" value="1"/>
</dbReference>
<keyword evidence="2 6" id="KW-0889">Transcription antitermination</keyword>
<keyword evidence="3 6" id="KW-0694">RNA-binding</keyword>
<dbReference type="InterPro" id="IPR035926">
    <property type="entry name" value="NusB-like_sf"/>
</dbReference>
<dbReference type="BioCyc" id="RCHA213810:RUM_RS09215-MONOMER"/>
<dbReference type="HOGENOM" id="CLU_087843_3_1_9"/>
<dbReference type="KEGG" id="rch:RUM_18990"/>
<comment type="similarity">
    <text evidence="1 6">Belongs to the NusB family.</text>
</comment>
<proteinExistence type="inferred from homology"/>
<dbReference type="PANTHER" id="PTHR11078">
    <property type="entry name" value="N UTILIZATION SUBSTANCE PROTEIN B-RELATED"/>
    <property type="match status" value="1"/>
</dbReference>
<keyword evidence="9" id="KW-1185">Reference proteome</keyword>
<accession>D4LE99</accession>
<evidence type="ECO:0000313" key="9">
    <source>
        <dbReference type="Proteomes" id="UP000007054"/>
    </source>
</evidence>